<dbReference type="PANTHER" id="PTHR23115">
    <property type="entry name" value="TRANSLATION FACTOR"/>
    <property type="match status" value="1"/>
</dbReference>
<organism evidence="7">
    <name type="scientific">Naegleria gruberi</name>
    <name type="common">Amoeba</name>
    <dbReference type="NCBI Taxonomy" id="5762"/>
    <lineage>
        <taxon>Eukaryota</taxon>
        <taxon>Discoba</taxon>
        <taxon>Heterolobosea</taxon>
        <taxon>Tetramitia</taxon>
        <taxon>Eutetramitia</taxon>
        <taxon>Vahlkampfiidae</taxon>
        <taxon>Naegleria</taxon>
    </lineage>
</organism>
<feature type="domain" description="GTP-eEF1A C-terminal" evidence="5">
    <location>
        <begin position="351"/>
        <end position="452"/>
    </location>
</feature>
<name>D2W3E7_NAEGR</name>
<dbReference type="GO" id="GO:0005525">
    <property type="term" value="F:GTP binding"/>
    <property type="evidence" value="ECO:0007669"/>
    <property type="project" value="UniProtKB-KW"/>
</dbReference>
<dbReference type="InterPro" id="IPR050100">
    <property type="entry name" value="TRAFAC_GTPase_members"/>
</dbReference>
<dbReference type="InterPro" id="IPR027417">
    <property type="entry name" value="P-loop_NTPase"/>
</dbReference>
<dbReference type="GeneID" id="8862468"/>
<dbReference type="Gene3D" id="2.40.30.10">
    <property type="entry name" value="Translation factors"/>
    <property type="match status" value="2"/>
</dbReference>
<dbReference type="EMBL" id="GG738931">
    <property type="protein sequence ID" value="EFC36406.1"/>
    <property type="molecule type" value="Genomic_DNA"/>
</dbReference>
<gene>
    <name evidence="6" type="ORF">NAEGRDRAFT_75919</name>
</gene>
<dbReference type="SUPFAM" id="SSF50447">
    <property type="entry name" value="Translation proteins"/>
    <property type="match status" value="1"/>
</dbReference>
<dbReference type="Gene3D" id="3.40.50.300">
    <property type="entry name" value="P-loop containing nucleotide triphosphate hydrolases"/>
    <property type="match status" value="1"/>
</dbReference>
<keyword evidence="7" id="KW-1185">Reference proteome</keyword>
<evidence type="ECO:0000256" key="1">
    <source>
        <dbReference type="ARBA" id="ARBA00007249"/>
    </source>
</evidence>
<keyword evidence="2" id="KW-0547">Nucleotide-binding</keyword>
<dbReference type="Pfam" id="PF00009">
    <property type="entry name" value="GTP_EFTU"/>
    <property type="match status" value="1"/>
</dbReference>
<sequence>MSDHRKIKPEEFNLVLIGFVDCGKSTLGGQLVRKIKPQVYEQLKRQCELYQQGQQAIFQRFGIQSWMGNRNHFHISSLMLDSPTQAEREISTDVNAKHVIELSACQFRIIDTPGHGDFIKKTIQGISMGNVCLMVVSASDGEFEAGFHRENLSFSYKQQLIYSKVAGIERFIVCVNKMDCVKYSEKRFLEIKTSIGKLIKTVGIKQEIPFIPICGECGDNVFERSENMKWYCGKTLTETLNNMETNFQRTVEECLREPLRIAIFKPKLPNGILAGYIISGMVKVGMTVQIPRVHSGELINVRVKNIQISHTNKERAFSNSLVGIEFDNLPPTKTGYIISDPYFSPCKAASRFIAQISIINTPKPSIRAGYAPIVHCGLAFANTKFEKLIGILNPTDSSIIIEENPSCLEIGDVALVELAPTVPLFVDSYNDCNKLGRIIIRDGRATIAVGTIVKVNYRRNQFTLFPNKFNYIVKSPHPFTDLSIINRK</sequence>
<evidence type="ECO:0000256" key="3">
    <source>
        <dbReference type="ARBA" id="ARBA00023134"/>
    </source>
</evidence>
<dbReference type="eggNOG" id="KOG0052">
    <property type="taxonomic scope" value="Eukaryota"/>
</dbReference>
<evidence type="ECO:0000313" key="6">
    <source>
        <dbReference type="EMBL" id="EFC36406.1"/>
    </source>
</evidence>
<dbReference type="STRING" id="5762.D2W3E7"/>
<dbReference type="Proteomes" id="UP000006671">
    <property type="component" value="Unassembled WGS sequence"/>
</dbReference>
<dbReference type="InterPro" id="IPR000795">
    <property type="entry name" value="T_Tr_GTP-bd_dom"/>
</dbReference>
<evidence type="ECO:0000313" key="7">
    <source>
        <dbReference type="Proteomes" id="UP000006671"/>
    </source>
</evidence>
<dbReference type="OrthoDB" id="342024at2759"/>
<dbReference type="Pfam" id="PF22594">
    <property type="entry name" value="GTP-eEF1A_C"/>
    <property type="match status" value="1"/>
</dbReference>
<proteinExistence type="inferred from homology"/>
<dbReference type="KEGG" id="ngr:NAEGRDRAFT_75919"/>
<evidence type="ECO:0000256" key="2">
    <source>
        <dbReference type="ARBA" id="ARBA00022741"/>
    </source>
</evidence>
<dbReference type="PRINTS" id="PR00315">
    <property type="entry name" value="ELONGATNFCT"/>
</dbReference>
<dbReference type="InterPro" id="IPR009000">
    <property type="entry name" value="Transl_B-barrel_sf"/>
</dbReference>
<dbReference type="GO" id="GO:0003924">
    <property type="term" value="F:GTPase activity"/>
    <property type="evidence" value="ECO:0007669"/>
    <property type="project" value="InterPro"/>
</dbReference>
<keyword evidence="3" id="KW-0342">GTP-binding</keyword>
<feature type="domain" description="Tr-type G" evidence="4">
    <location>
        <begin position="13"/>
        <end position="222"/>
    </location>
</feature>
<evidence type="ECO:0000259" key="4">
    <source>
        <dbReference type="Pfam" id="PF00009"/>
    </source>
</evidence>
<dbReference type="InterPro" id="IPR009001">
    <property type="entry name" value="Transl_elong_EF1A/Init_IF2_C"/>
</dbReference>
<evidence type="ECO:0000259" key="5">
    <source>
        <dbReference type="Pfam" id="PF22594"/>
    </source>
</evidence>
<dbReference type="VEuPathDB" id="AmoebaDB:NAEGRDRAFT_75919"/>
<comment type="similarity">
    <text evidence="1">Belongs to the TRAFAC class translation factor GTPase superfamily. Classic translation factor GTPase family. EF-Tu/EF-1A subfamily.</text>
</comment>
<dbReference type="SUPFAM" id="SSF50465">
    <property type="entry name" value="EF-Tu/eEF-1alpha/eIF2-gamma C-terminal domain"/>
    <property type="match status" value="1"/>
</dbReference>
<dbReference type="InterPro" id="IPR054696">
    <property type="entry name" value="GTP-eEF1A_C"/>
</dbReference>
<dbReference type="AlphaFoldDB" id="D2W3E7"/>
<dbReference type="InParanoid" id="D2W3E7"/>
<reference evidence="6 7" key="1">
    <citation type="journal article" date="2010" name="Cell">
        <title>The genome of Naegleria gruberi illuminates early eukaryotic versatility.</title>
        <authorList>
            <person name="Fritz-Laylin L.K."/>
            <person name="Prochnik S.E."/>
            <person name="Ginger M.L."/>
            <person name="Dacks J.B."/>
            <person name="Carpenter M.L."/>
            <person name="Field M.C."/>
            <person name="Kuo A."/>
            <person name="Paredez A."/>
            <person name="Chapman J."/>
            <person name="Pham J."/>
            <person name="Shu S."/>
            <person name="Neupane R."/>
            <person name="Cipriano M."/>
            <person name="Mancuso J."/>
            <person name="Tu H."/>
            <person name="Salamov A."/>
            <person name="Lindquist E."/>
            <person name="Shapiro H."/>
            <person name="Lucas S."/>
            <person name="Grigoriev I.V."/>
            <person name="Cande W.Z."/>
            <person name="Fulton C."/>
            <person name="Rokhsar D.S."/>
            <person name="Dawson S.C."/>
        </authorList>
    </citation>
    <scope>NUCLEOTIDE SEQUENCE [LARGE SCALE GENOMIC DNA]</scope>
    <source>
        <strain evidence="6 7">NEG-M</strain>
    </source>
</reference>
<dbReference type="SUPFAM" id="SSF52540">
    <property type="entry name" value="P-loop containing nucleoside triphosphate hydrolases"/>
    <property type="match status" value="1"/>
</dbReference>
<accession>D2W3E7</accession>
<dbReference type="RefSeq" id="XP_002669150.1">
    <property type="nucleotide sequence ID" value="XM_002669104.1"/>
</dbReference>
<protein>
    <submittedName>
        <fullName evidence="6">Predicted protein</fullName>
    </submittedName>
</protein>